<proteinExistence type="predicted"/>
<gene>
    <name evidence="2" type="ORF">TTHERM_001142779</name>
</gene>
<keyword evidence="3" id="KW-1185">Reference proteome</keyword>
<feature type="transmembrane region" description="Helical" evidence="1">
    <location>
        <begin position="18"/>
        <end position="38"/>
    </location>
</feature>
<dbReference type="GeneID" id="24441797"/>
<accession>W7XK72</accession>
<keyword evidence="1 2" id="KW-0812">Transmembrane</keyword>
<name>W7XK72_TETTS</name>
<dbReference type="RefSeq" id="XP_012652871.1">
    <property type="nucleotide sequence ID" value="XM_012797417.1"/>
</dbReference>
<evidence type="ECO:0000313" key="2">
    <source>
        <dbReference type="EMBL" id="EWS74649.1"/>
    </source>
</evidence>
<dbReference type="AlphaFoldDB" id="W7XK72"/>
<evidence type="ECO:0000313" key="3">
    <source>
        <dbReference type="Proteomes" id="UP000009168"/>
    </source>
</evidence>
<feature type="transmembrane region" description="Helical" evidence="1">
    <location>
        <begin position="50"/>
        <end position="68"/>
    </location>
</feature>
<dbReference type="Proteomes" id="UP000009168">
    <property type="component" value="Unassembled WGS sequence"/>
</dbReference>
<protein>
    <submittedName>
        <fullName evidence="2">Transmembrane protein, putative</fullName>
    </submittedName>
</protein>
<organism evidence="2 3">
    <name type="scientific">Tetrahymena thermophila (strain SB210)</name>
    <dbReference type="NCBI Taxonomy" id="312017"/>
    <lineage>
        <taxon>Eukaryota</taxon>
        <taxon>Sar</taxon>
        <taxon>Alveolata</taxon>
        <taxon>Ciliophora</taxon>
        <taxon>Intramacronucleata</taxon>
        <taxon>Oligohymenophorea</taxon>
        <taxon>Hymenostomatida</taxon>
        <taxon>Tetrahymenina</taxon>
        <taxon>Tetrahymenidae</taxon>
        <taxon>Tetrahymena</taxon>
    </lineage>
</organism>
<evidence type="ECO:0000256" key="1">
    <source>
        <dbReference type="SAM" id="Phobius"/>
    </source>
</evidence>
<keyword evidence="1" id="KW-1133">Transmembrane helix</keyword>
<dbReference type="EMBL" id="GG662712">
    <property type="protein sequence ID" value="EWS74649.1"/>
    <property type="molecule type" value="Genomic_DNA"/>
</dbReference>
<reference evidence="3" key="1">
    <citation type="journal article" date="2006" name="PLoS Biol.">
        <title>Macronuclear genome sequence of the ciliate Tetrahymena thermophila, a model eukaryote.</title>
        <authorList>
            <person name="Eisen J.A."/>
            <person name="Coyne R.S."/>
            <person name="Wu M."/>
            <person name="Wu D."/>
            <person name="Thiagarajan M."/>
            <person name="Wortman J.R."/>
            <person name="Badger J.H."/>
            <person name="Ren Q."/>
            <person name="Amedeo P."/>
            <person name="Jones K.M."/>
            <person name="Tallon L.J."/>
            <person name="Delcher A.L."/>
            <person name="Salzberg S.L."/>
            <person name="Silva J.C."/>
            <person name="Haas B.J."/>
            <person name="Majoros W.H."/>
            <person name="Farzad M."/>
            <person name="Carlton J.M."/>
            <person name="Smith R.K. Jr."/>
            <person name="Garg J."/>
            <person name="Pearlman R.E."/>
            <person name="Karrer K.M."/>
            <person name="Sun L."/>
            <person name="Manning G."/>
            <person name="Elde N.C."/>
            <person name="Turkewitz A.P."/>
            <person name="Asai D.J."/>
            <person name="Wilkes D.E."/>
            <person name="Wang Y."/>
            <person name="Cai H."/>
            <person name="Collins K."/>
            <person name="Stewart B.A."/>
            <person name="Lee S.R."/>
            <person name="Wilamowska K."/>
            <person name="Weinberg Z."/>
            <person name="Ruzzo W.L."/>
            <person name="Wloga D."/>
            <person name="Gaertig J."/>
            <person name="Frankel J."/>
            <person name="Tsao C.-C."/>
            <person name="Gorovsky M.A."/>
            <person name="Keeling P.J."/>
            <person name="Waller R.F."/>
            <person name="Patron N.J."/>
            <person name="Cherry J.M."/>
            <person name="Stover N.A."/>
            <person name="Krieger C.J."/>
            <person name="del Toro C."/>
            <person name="Ryder H.F."/>
            <person name="Williamson S.C."/>
            <person name="Barbeau R.A."/>
            <person name="Hamilton E.P."/>
            <person name="Orias E."/>
        </authorList>
    </citation>
    <scope>NUCLEOTIDE SEQUENCE [LARGE SCALE GENOMIC DNA]</scope>
    <source>
        <strain evidence="3">SB210</strain>
    </source>
</reference>
<sequence>MFLQQCCFNDCSQLIFKIIFMHLISMAQLFIALHYLYYFSEFYLSQLLDLFQFLKLVLHFFGYFPFLMHQYFKRWPFLSLVYFVNNYALSLQQTFLLLYQSQRSIFLCSFLNLMESLQEIKLIFVLIIRLQFRLQIYSFNYLYFNYDYFQVRTLEFFAYFFDAYTEILVNYLLEVSQNQVFWMRLYSKD</sequence>
<keyword evidence="1" id="KW-0472">Membrane</keyword>
<dbReference type="KEGG" id="tet:TTHERM_001142779"/>
<feature type="transmembrane region" description="Helical" evidence="1">
    <location>
        <begin position="120"/>
        <end position="144"/>
    </location>
</feature>
<dbReference type="InParanoid" id="W7XK72"/>
<feature type="transmembrane region" description="Helical" evidence="1">
    <location>
        <begin position="80"/>
        <end position="99"/>
    </location>
</feature>